<gene>
    <name evidence="1" type="ORF">Q8A49_14330</name>
</gene>
<organism evidence="1 2">
    <name type="scientific">Nocardiopsis tropica</name>
    <dbReference type="NCBI Taxonomy" id="109330"/>
    <lineage>
        <taxon>Bacteria</taxon>
        <taxon>Bacillati</taxon>
        <taxon>Actinomycetota</taxon>
        <taxon>Actinomycetes</taxon>
        <taxon>Streptosporangiales</taxon>
        <taxon>Nocardiopsidaceae</taxon>
        <taxon>Nocardiopsis</taxon>
    </lineage>
</organism>
<comment type="caution">
    <text evidence="1">The sequence shown here is derived from an EMBL/GenBank/DDBJ whole genome shotgun (WGS) entry which is preliminary data.</text>
</comment>
<protein>
    <recommendedName>
        <fullName evidence="3">DUF3293 domain-containing protein</fullName>
    </recommendedName>
</protein>
<sequence length="129" mass="14530">MTDQRTERVLRTYPSAIELLAADYPQWGISRVRDGAAHGDWQATRDGVVLAADSPAGLLVRLEAQELSRLQEAYKDRYWIRRTPSLWIATCRTDNGSEPTLMRDTSCDLEAAMQAPGTWGQVPPMRRTP</sequence>
<evidence type="ECO:0000313" key="2">
    <source>
        <dbReference type="Proteomes" id="UP001348641"/>
    </source>
</evidence>
<evidence type="ECO:0000313" key="1">
    <source>
        <dbReference type="EMBL" id="MEE2051673.1"/>
    </source>
</evidence>
<accession>A0ABU7KQW1</accession>
<evidence type="ECO:0008006" key="3">
    <source>
        <dbReference type="Google" id="ProtNLM"/>
    </source>
</evidence>
<proteinExistence type="predicted"/>
<dbReference type="RefSeq" id="WP_330158735.1">
    <property type="nucleotide sequence ID" value="NZ_BAAAJA010000041.1"/>
</dbReference>
<dbReference type="Proteomes" id="UP001348641">
    <property type="component" value="Unassembled WGS sequence"/>
</dbReference>
<reference evidence="1 2" key="1">
    <citation type="submission" date="2023-07" db="EMBL/GenBank/DDBJ databases">
        <authorList>
            <person name="Girao M."/>
            <person name="Carvalho M.F."/>
        </authorList>
    </citation>
    <scope>NUCLEOTIDE SEQUENCE [LARGE SCALE GENOMIC DNA]</scope>
    <source>
        <strain evidence="1 2">66/93</strain>
    </source>
</reference>
<dbReference type="EMBL" id="JAUUCC010000033">
    <property type="protein sequence ID" value="MEE2051673.1"/>
    <property type="molecule type" value="Genomic_DNA"/>
</dbReference>
<name>A0ABU7KQW1_9ACTN</name>